<dbReference type="InterPro" id="IPR036396">
    <property type="entry name" value="Cyt_P450_sf"/>
</dbReference>
<keyword evidence="2" id="KW-0472">Membrane</keyword>
<dbReference type="EMBL" id="CAMGYJ010000002">
    <property type="protein sequence ID" value="CAI0377339.1"/>
    <property type="molecule type" value="Genomic_DNA"/>
</dbReference>
<dbReference type="AlphaFoldDB" id="A0AAV0GWH3"/>
<dbReference type="GO" id="GO:0005506">
    <property type="term" value="F:iron ion binding"/>
    <property type="evidence" value="ECO:0007669"/>
    <property type="project" value="InterPro"/>
</dbReference>
<evidence type="ECO:0000313" key="4">
    <source>
        <dbReference type="Proteomes" id="UP001154282"/>
    </source>
</evidence>
<keyword evidence="4" id="KW-1185">Reference proteome</keyword>
<keyword evidence="2" id="KW-0812">Transmembrane</keyword>
<protein>
    <submittedName>
        <fullName evidence="3">Uncharacterized protein</fullName>
    </submittedName>
</protein>
<evidence type="ECO:0000256" key="2">
    <source>
        <dbReference type="SAM" id="Phobius"/>
    </source>
</evidence>
<dbReference type="SUPFAM" id="SSF48264">
    <property type="entry name" value="Cytochrome P450"/>
    <property type="match status" value="1"/>
</dbReference>
<evidence type="ECO:0000313" key="3">
    <source>
        <dbReference type="EMBL" id="CAI0377339.1"/>
    </source>
</evidence>
<feature type="transmembrane region" description="Helical" evidence="2">
    <location>
        <begin position="151"/>
        <end position="173"/>
    </location>
</feature>
<dbReference type="GO" id="GO:0004497">
    <property type="term" value="F:monooxygenase activity"/>
    <property type="evidence" value="ECO:0007669"/>
    <property type="project" value="InterPro"/>
</dbReference>
<organism evidence="3 4">
    <name type="scientific">Linum tenue</name>
    <dbReference type="NCBI Taxonomy" id="586396"/>
    <lineage>
        <taxon>Eukaryota</taxon>
        <taxon>Viridiplantae</taxon>
        <taxon>Streptophyta</taxon>
        <taxon>Embryophyta</taxon>
        <taxon>Tracheophyta</taxon>
        <taxon>Spermatophyta</taxon>
        <taxon>Magnoliopsida</taxon>
        <taxon>eudicotyledons</taxon>
        <taxon>Gunneridae</taxon>
        <taxon>Pentapetalae</taxon>
        <taxon>rosids</taxon>
        <taxon>fabids</taxon>
        <taxon>Malpighiales</taxon>
        <taxon>Linaceae</taxon>
        <taxon>Linum</taxon>
    </lineage>
</organism>
<evidence type="ECO:0000256" key="1">
    <source>
        <dbReference type="SAM" id="MobiDB-lite"/>
    </source>
</evidence>
<dbReference type="GO" id="GO:0020037">
    <property type="term" value="F:heme binding"/>
    <property type="evidence" value="ECO:0007669"/>
    <property type="project" value="InterPro"/>
</dbReference>
<name>A0AAV0GWH3_9ROSI</name>
<dbReference type="Proteomes" id="UP001154282">
    <property type="component" value="Unassembled WGS sequence"/>
</dbReference>
<gene>
    <name evidence="3" type="ORF">LITE_LOCUS1422</name>
</gene>
<dbReference type="GO" id="GO:0016705">
    <property type="term" value="F:oxidoreductase activity, acting on paired donors, with incorporation or reduction of molecular oxygen"/>
    <property type="evidence" value="ECO:0007669"/>
    <property type="project" value="InterPro"/>
</dbReference>
<reference evidence="3" key="1">
    <citation type="submission" date="2022-08" db="EMBL/GenBank/DDBJ databases">
        <authorList>
            <person name="Gutierrez-Valencia J."/>
        </authorList>
    </citation>
    <scope>NUCLEOTIDE SEQUENCE</scope>
</reference>
<sequence>MFHTKPFFRWVHDVMKEMKTDICLIRLPGGATIVPVLDPAIAREMLRKHDVSFADRPTSLGSHVISGGYRLRDNSAGPTQRPVAQNAEGDDLRDRLPGPAQVAPRQARRGGRQPRLLRPQPLHGREERRPQGRHAALLRQRHEEDALWPQVYYVINKLVPITHTIYLLLIIIIRTNMLPTRN</sequence>
<keyword evidence="2" id="KW-1133">Transmembrane helix</keyword>
<proteinExistence type="predicted"/>
<accession>A0AAV0GWH3</accession>
<comment type="caution">
    <text evidence="3">The sequence shown here is derived from an EMBL/GenBank/DDBJ whole genome shotgun (WGS) entry which is preliminary data.</text>
</comment>
<feature type="region of interest" description="Disordered" evidence="1">
    <location>
        <begin position="64"/>
        <end position="132"/>
    </location>
</feature>
<feature type="compositionally biased region" description="Low complexity" evidence="1">
    <location>
        <begin position="113"/>
        <end position="122"/>
    </location>
</feature>